<accession>A0A1I3NK49</accession>
<dbReference type="AlphaFoldDB" id="A0A1I3NK49"/>
<dbReference type="InterPro" id="IPR000486">
    <property type="entry name" value="Xdiol_ring_cleave_dOase_1/2"/>
</dbReference>
<keyword evidence="12 15" id="KW-0408">Iron</keyword>
<dbReference type="EMBL" id="FOQG01000018">
    <property type="protein sequence ID" value="SFJ09651.1"/>
    <property type="molecule type" value="Genomic_DNA"/>
</dbReference>
<evidence type="ECO:0000256" key="12">
    <source>
        <dbReference type="ARBA" id="ARBA00023004"/>
    </source>
</evidence>
<comment type="catalytic activity">
    <reaction evidence="1">
        <text>catechol + O2 = (2Z,4E)-2-hydroxy-6-oxohexa-2,4-dienoate + H(+)</text>
        <dbReference type="Rhea" id="RHEA:17337"/>
        <dbReference type="ChEBI" id="CHEBI:15378"/>
        <dbReference type="ChEBI" id="CHEBI:15379"/>
        <dbReference type="ChEBI" id="CHEBI:18135"/>
        <dbReference type="ChEBI" id="CHEBI:71198"/>
        <dbReference type="EC" id="1.13.11.2"/>
    </reaction>
</comment>
<dbReference type="InterPro" id="IPR054560">
    <property type="entry name" value="XylE-like_N"/>
</dbReference>
<dbReference type="PROSITE" id="PS00082">
    <property type="entry name" value="EXTRADIOL_DIOXYGENAS"/>
    <property type="match status" value="1"/>
</dbReference>
<evidence type="ECO:0000256" key="7">
    <source>
        <dbReference type="ARBA" id="ARBA00022723"/>
    </source>
</evidence>
<dbReference type="RefSeq" id="WP_091116344.1">
    <property type="nucleotide sequence ID" value="NZ_BKAF01000022.1"/>
</dbReference>
<reference evidence="17 18" key="1">
    <citation type="submission" date="2016-10" db="EMBL/GenBank/DDBJ databases">
        <authorList>
            <person name="de Groot N.N."/>
        </authorList>
    </citation>
    <scope>NUCLEOTIDE SEQUENCE [LARGE SCALE GENOMIC DNA]</scope>
    <source>
        <strain evidence="17 18">CGMCC 1.11156</strain>
    </source>
</reference>
<organism evidence="17 18">
    <name type="scientific">Nocardioides psychrotolerans</name>
    <dbReference type="NCBI Taxonomy" id="1005945"/>
    <lineage>
        <taxon>Bacteria</taxon>
        <taxon>Bacillati</taxon>
        <taxon>Actinomycetota</taxon>
        <taxon>Actinomycetes</taxon>
        <taxon>Propionibacteriales</taxon>
        <taxon>Nocardioidaceae</taxon>
        <taxon>Nocardioides</taxon>
    </lineage>
</organism>
<evidence type="ECO:0000256" key="10">
    <source>
        <dbReference type="ARBA" id="ARBA00022964"/>
    </source>
</evidence>
<comment type="similarity">
    <text evidence="3 15">Belongs to the extradiol ring-cleavage dioxygenase family.</text>
</comment>
<dbReference type="OrthoDB" id="3827654at2"/>
<evidence type="ECO:0000256" key="13">
    <source>
        <dbReference type="ARBA" id="ARBA00030369"/>
    </source>
</evidence>
<dbReference type="GO" id="GO:0018577">
    <property type="term" value="F:catechol 2,3-dioxygenase activity"/>
    <property type="evidence" value="ECO:0007669"/>
    <property type="project" value="UniProtKB-EC"/>
</dbReference>
<evidence type="ECO:0000256" key="8">
    <source>
        <dbReference type="ARBA" id="ARBA00022737"/>
    </source>
</evidence>
<dbReference type="STRING" id="1005945.SAMN05216561_11831"/>
<evidence type="ECO:0000256" key="6">
    <source>
        <dbReference type="ARBA" id="ARBA00022190"/>
    </source>
</evidence>
<dbReference type="InterPro" id="IPR004360">
    <property type="entry name" value="Glyas_Fos-R_dOase_dom"/>
</dbReference>
<comment type="cofactor">
    <cofactor evidence="2 15">
        <name>Fe(2+)</name>
        <dbReference type="ChEBI" id="CHEBI:29033"/>
    </cofactor>
</comment>
<keyword evidence="7" id="KW-0479">Metal-binding</keyword>
<name>A0A1I3NK49_9ACTN</name>
<dbReference type="InterPro" id="IPR029068">
    <property type="entry name" value="Glyas_Bleomycin-R_OHBP_Dase"/>
</dbReference>
<sequence>MTILRLSHVELRVPDLELATAYYSEVIGMIETGRDSARVFFKCWDEHQHHSVVLTMEPTHGLNHFGFKVTEADDLDHYQERLEAAGVAVRRYAADEWAPGHGTSIRFALPSGHEMELVYGMQQVGNLLPQTNPPPRPMGLVGIAPPRVDHLFLTAEEVDTNTRFLVEHLDFRLTEQIVGDDGFQIASWLEVSHRSHDIAFITGPNQGFHHFAFWVDGWNDLRNAADACVYHGVNIEMNPTRHGVTRGQCLYFFDPVGNRNEMFTGGYWVDPGSEPITWTEAEMGRAMFYYDGVVNQQFLTVHS</sequence>
<dbReference type="InterPro" id="IPR017624">
    <property type="entry name" value="Catechol_2-3_dOase"/>
</dbReference>
<evidence type="ECO:0000256" key="2">
    <source>
        <dbReference type="ARBA" id="ARBA00001954"/>
    </source>
</evidence>
<dbReference type="SUPFAM" id="SSF54593">
    <property type="entry name" value="Glyoxalase/Bleomycin resistance protein/Dihydroxybiphenyl dioxygenase"/>
    <property type="match status" value="1"/>
</dbReference>
<dbReference type="NCBIfam" id="TIGR03211">
    <property type="entry name" value="catechol_2_3"/>
    <property type="match status" value="1"/>
</dbReference>
<feature type="domain" description="VOC" evidence="16">
    <location>
        <begin position="5"/>
        <end position="120"/>
    </location>
</feature>
<protein>
    <recommendedName>
        <fullName evidence="6">Metapyrocatechase</fullName>
        <ecNumber evidence="5">1.13.11.2</ecNumber>
    </recommendedName>
    <alternativeName>
        <fullName evidence="14">CatO2ase</fullName>
    </alternativeName>
    <alternativeName>
        <fullName evidence="13">Catechol 2,3-dioxygenase</fullName>
    </alternativeName>
</protein>
<evidence type="ECO:0000256" key="5">
    <source>
        <dbReference type="ARBA" id="ARBA00013117"/>
    </source>
</evidence>
<dbReference type="Gene3D" id="3.10.180.10">
    <property type="entry name" value="2,3-Dihydroxybiphenyl 1,2-Dioxygenase, domain 1"/>
    <property type="match status" value="2"/>
</dbReference>
<dbReference type="InterPro" id="IPR037523">
    <property type="entry name" value="VOC_core"/>
</dbReference>
<keyword evidence="9 15" id="KW-0058">Aromatic hydrocarbons catabolism</keyword>
<proteinExistence type="inferred from homology"/>
<keyword evidence="18" id="KW-1185">Reference proteome</keyword>
<feature type="domain" description="VOC" evidence="16">
    <location>
        <begin position="147"/>
        <end position="265"/>
    </location>
</feature>
<dbReference type="PANTHER" id="PTHR21366">
    <property type="entry name" value="GLYOXALASE FAMILY PROTEIN"/>
    <property type="match status" value="1"/>
</dbReference>
<evidence type="ECO:0000313" key="18">
    <source>
        <dbReference type="Proteomes" id="UP000198649"/>
    </source>
</evidence>
<keyword evidence="10 15" id="KW-0223">Dioxygenase</keyword>
<evidence type="ECO:0000256" key="15">
    <source>
        <dbReference type="RuleBase" id="RU000683"/>
    </source>
</evidence>
<dbReference type="GO" id="GO:0008198">
    <property type="term" value="F:ferrous iron binding"/>
    <property type="evidence" value="ECO:0007669"/>
    <property type="project" value="InterPro"/>
</dbReference>
<evidence type="ECO:0000256" key="4">
    <source>
        <dbReference type="ARBA" id="ARBA00011881"/>
    </source>
</evidence>
<dbReference type="InterPro" id="IPR050383">
    <property type="entry name" value="GlyoxalaseI/FosfomycinResist"/>
</dbReference>
<evidence type="ECO:0000256" key="14">
    <source>
        <dbReference type="ARBA" id="ARBA00031146"/>
    </source>
</evidence>
<keyword evidence="8" id="KW-0677">Repeat</keyword>
<evidence type="ECO:0000313" key="17">
    <source>
        <dbReference type="EMBL" id="SFJ09651.1"/>
    </source>
</evidence>
<dbReference type="PROSITE" id="PS51819">
    <property type="entry name" value="VOC"/>
    <property type="match status" value="2"/>
</dbReference>
<keyword evidence="11 15" id="KW-0560">Oxidoreductase</keyword>
<dbReference type="Proteomes" id="UP000198649">
    <property type="component" value="Unassembled WGS sequence"/>
</dbReference>
<evidence type="ECO:0000256" key="9">
    <source>
        <dbReference type="ARBA" id="ARBA00022797"/>
    </source>
</evidence>
<evidence type="ECO:0000256" key="1">
    <source>
        <dbReference type="ARBA" id="ARBA00000163"/>
    </source>
</evidence>
<comment type="subunit">
    <text evidence="4">Homotetramer.</text>
</comment>
<dbReference type="EC" id="1.13.11.2" evidence="5"/>
<gene>
    <name evidence="17" type="ORF">SAMN05216561_11831</name>
</gene>
<evidence type="ECO:0000259" key="16">
    <source>
        <dbReference type="PROSITE" id="PS51819"/>
    </source>
</evidence>
<dbReference type="Pfam" id="PF00903">
    <property type="entry name" value="Glyoxalase"/>
    <property type="match status" value="1"/>
</dbReference>
<evidence type="ECO:0000256" key="3">
    <source>
        <dbReference type="ARBA" id="ARBA00008784"/>
    </source>
</evidence>
<dbReference type="Pfam" id="PF22247">
    <property type="entry name" value="Diox-like_N"/>
    <property type="match status" value="1"/>
</dbReference>
<dbReference type="PANTHER" id="PTHR21366:SF22">
    <property type="entry name" value="VOC DOMAIN-CONTAINING PROTEIN"/>
    <property type="match status" value="1"/>
</dbReference>
<evidence type="ECO:0000256" key="11">
    <source>
        <dbReference type="ARBA" id="ARBA00023002"/>
    </source>
</evidence>